<dbReference type="SUPFAM" id="SSF54427">
    <property type="entry name" value="NTF2-like"/>
    <property type="match status" value="1"/>
</dbReference>
<name>A0A1X7MVW1_9HYPH</name>
<dbReference type="InterPro" id="IPR032710">
    <property type="entry name" value="NTF2-like_dom_sf"/>
</dbReference>
<accession>A0A1X7MVW1</accession>
<keyword evidence="3" id="KW-1185">Reference proteome</keyword>
<protein>
    <submittedName>
        <fullName evidence="2">SnoaL-like domain-containing protein</fullName>
    </submittedName>
</protein>
<dbReference type="Gene3D" id="3.10.450.50">
    <property type="match status" value="1"/>
</dbReference>
<dbReference type="AlphaFoldDB" id="A0A1X7MVW1"/>
<organism evidence="2 3">
    <name type="scientific">Mesorhizobium australicum</name>
    <dbReference type="NCBI Taxonomy" id="536018"/>
    <lineage>
        <taxon>Bacteria</taxon>
        <taxon>Pseudomonadati</taxon>
        <taxon>Pseudomonadota</taxon>
        <taxon>Alphaproteobacteria</taxon>
        <taxon>Hyphomicrobiales</taxon>
        <taxon>Phyllobacteriaceae</taxon>
        <taxon>Mesorhizobium</taxon>
    </lineage>
</organism>
<reference evidence="2 3" key="1">
    <citation type="submission" date="2017-04" db="EMBL/GenBank/DDBJ databases">
        <authorList>
            <person name="Afonso C.L."/>
            <person name="Miller P.J."/>
            <person name="Scott M.A."/>
            <person name="Spackman E."/>
            <person name="Goraichik I."/>
            <person name="Dimitrov K.M."/>
            <person name="Suarez D.L."/>
            <person name="Swayne D.E."/>
        </authorList>
    </citation>
    <scope>NUCLEOTIDE SEQUENCE [LARGE SCALE GENOMIC DNA]</scope>
    <source>
        <strain evidence="2 3">B5P</strain>
    </source>
</reference>
<sequence>MPLPSVLQAAIDAINAADTDAFVAAFAANGVINDWGRVLRGHEGVRSWARSDAIGAGAKMTVVEATTTGNTTHIVFDWKSRVFNGRSQAYVTIVDGLITEFRIPAN</sequence>
<feature type="domain" description="SnoaL-like" evidence="1">
    <location>
        <begin position="8"/>
        <end position="100"/>
    </location>
</feature>
<evidence type="ECO:0000313" key="2">
    <source>
        <dbReference type="EMBL" id="SMH29021.1"/>
    </source>
</evidence>
<dbReference type="EMBL" id="FXBL01000004">
    <property type="protein sequence ID" value="SMH29021.1"/>
    <property type="molecule type" value="Genomic_DNA"/>
</dbReference>
<proteinExistence type="predicted"/>
<evidence type="ECO:0000313" key="3">
    <source>
        <dbReference type="Proteomes" id="UP000193083"/>
    </source>
</evidence>
<gene>
    <name evidence="2" type="ORF">SAMN02982922_0840</name>
</gene>
<dbReference type="Pfam" id="PF12680">
    <property type="entry name" value="SnoaL_2"/>
    <property type="match status" value="1"/>
</dbReference>
<dbReference type="Proteomes" id="UP000193083">
    <property type="component" value="Unassembled WGS sequence"/>
</dbReference>
<dbReference type="RefSeq" id="WP_210191341.1">
    <property type="nucleotide sequence ID" value="NZ_FXBL01000004.1"/>
</dbReference>
<dbReference type="InterPro" id="IPR037401">
    <property type="entry name" value="SnoaL-like"/>
</dbReference>
<evidence type="ECO:0000259" key="1">
    <source>
        <dbReference type="Pfam" id="PF12680"/>
    </source>
</evidence>